<dbReference type="OrthoDB" id="4570425at2"/>
<accession>A0A318K6G5</accession>
<comment type="caution">
    <text evidence="1">The sequence shown here is derived from an EMBL/GenBank/DDBJ whole genome shotgun (WGS) entry which is preliminary data.</text>
</comment>
<evidence type="ECO:0000313" key="1">
    <source>
        <dbReference type="EMBL" id="PXX68483.1"/>
    </source>
</evidence>
<gene>
    <name evidence="1" type="ORF">DFR70_102164</name>
</gene>
<dbReference type="Proteomes" id="UP000247569">
    <property type="component" value="Unassembled WGS sequence"/>
</dbReference>
<dbReference type="RefSeq" id="WP_040739030.1">
    <property type="nucleotide sequence ID" value="NZ_QJKF01000002.1"/>
</dbReference>
<evidence type="ECO:0000313" key="2">
    <source>
        <dbReference type="Proteomes" id="UP000247569"/>
    </source>
</evidence>
<dbReference type="EMBL" id="QJKF01000002">
    <property type="protein sequence ID" value="PXX68483.1"/>
    <property type="molecule type" value="Genomic_DNA"/>
</dbReference>
<organism evidence="1 2">
    <name type="scientific">Nocardia tenerifensis</name>
    <dbReference type="NCBI Taxonomy" id="228006"/>
    <lineage>
        <taxon>Bacteria</taxon>
        <taxon>Bacillati</taxon>
        <taxon>Actinomycetota</taxon>
        <taxon>Actinomycetes</taxon>
        <taxon>Mycobacteriales</taxon>
        <taxon>Nocardiaceae</taxon>
        <taxon>Nocardia</taxon>
    </lineage>
</organism>
<dbReference type="AlphaFoldDB" id="A0A318K6G5"/>
<name>A0A318K6G5_9NOCA</name>
<sequence>MTITRVAAVTALTFAAFFGAGLVDGIASADPAPGRLGPYAALAACEREGNAGIENGEWADYECEGAPGAWTIVAR</sequence>
<proteinExistence type="predicted"/>
<keyword evidence="2" id="KW-1185">Reference proteome</keyword>
<reference evidence="1 2" key="1">
    <citation type="submission" date="2018-05" db="EMBL/GenBank/DDBJ databases">
        <title>Genomic Encyclopedia of Type Strains, Phase IV (KMG-IV): sequencing the most valuable type-strain genomes for metagenomic binning, comparative biology and taxonomic classification.</title>
        <authorList>
            <person name="Goeker M."/>
        </authorList>
    </citation>
    <scope>NUCLEOTIDE SEQUENCE [LARGE SCALE GENOMIC DNA]</scope>
    <source>
        <strain evidence="1 2">DSM 44704</strain>
    </source>
</reference>
<protein>
    <submittedName>
        <fullName evidence="1">Uncharacterized protein</fullName>
    </submittedName>
</protein>